<evidence type="ECO:0000313" key="3">
    <source>
        <dbReference type="Proteomes" id="UP000828390"/>
    </source>
</evidence>
<keyword evidence="3" id="KW-1185">Reference proteome</keyword>
<name>A0A9D4HX62_DREPO</name>
<feature type="coiled-coil region" evidence="1">
    <location>
        <begin position="53"/>
        <end position="87"/>
    </location>
</feature>
<reference evidence="2" key="1">
    <citation type="journal article" date="2019" name="bioRxiv">
        <title>The Genome of the Zebra Mussel, Dreissena polymorpha: A Resource for Invasive Species Research.</title>
        <authorList>
            <person name="McCartney M.A."/>
            <person name="Auch B."/>
            <person name="Kono T."/>
            <person name="Mallez S."/>
            <person name="Zhang Y."/>
            <person name="Obille A."/>
            <person name="Becker A."/>
            <person name="Abrahante J.E."/>
            <person name="Garbe J."/>
            <person name="Badalamenti J.P."/>
            <person name="Herman A."/>
            <person name="Mangelson H."/>
            <person name="Liachko I."/>
            <person name="Sullivan S."/>
            <person name="Sone E.D."/>
            <person name="Koren S."/>
            <person name="Silverstein K.A.T."/>
            <person name="Beckman K.B."/>
            <person name="Gohl D.M."/>
        </authorList>
    </citation>
    <scope>NUCLEOTIDE SEQUENCE</scope>
    <source>
        <strain evidence="2">Duluth1</strain>
        <tissue evidence="2">Whole animal</tissue>
    </source>
</reference>
<gene>
    <name evidence="2" type="ORF">DPMN_042663</name>
</gene>
<comment type="caution">
    <text evidence="2">The sequence shown here is derived from an EMBL/GenBank/DDBJ whole genome shotgun (WGS) entry which is preliminary data.</text>
</comment>
<keyword evidence="1" id="KW-0175">Coiled coil</keyword>
<evidence type="ECO:0000256" key="1">
    <source>
        <dbReference type="SAM" id="Coils"/>
    </source>
</evidence>
<proteinExistence type="predicted"/>
<sequence length="189" mass="21658">MESQIQDLKVELKLMSDKLTSFIDKNDSFTKELVTKITTQVKAEIVKPFEKRIEILEAKLFEKELDSDKLSRKIESLENDLKKAKESEQHDKTCIIRVMEKQSGKLNELEQYGRRNNIRIAGLAEASNNKNNNNNKITSETAEETSKAIIQFLNEKIEGLNLCINDIDIAHRLGKRDTNSKPRAAIVQL</sequence>
<dbReference type="Proteomes" id="UP000828390">
    <property type="component" value="Unassembled WGS sequence"/>
</dbReference>
<dbReference type="EMBL" id="JAIWYP010000011">
    <property type="protein sequence ID" value="KAH3736102.1"/>
    <property type="molecule type" value="Genomic_DNA"/>
</dbReference>
<dbReference type="AlphaFoldDB" id="A0A9D4HX62"/>
<accession>A0A9D4HX62</accession>
<organism evidence="2 3">
    <name type="scientific">Dreissena polymorpha</name>
    <name type="common">Zebra mussel</name>
    <name type="synonym">Mytilus polymorpha</name>
    <dbReference type="NCBI Taxonomy" id="45954"/>
    <lineage>
        <taxon>Eukaryota</taxon>
        <taxon>Metazoa</taxon>
        <taxon>Spiralia</taxon>
        <taxon>Lophotrochozoa</taxon>
        <taxon>Mollusca</taxon>
        <taxon>Bivalvia</taxon>
        <taxon>Autobranchia</taxon>
        <taxon>Heteroconchia</taxon>
        <taxon>Euheterodonta</taxon>
        <taxon>Imparidentia</taxon>
        <taxon>Neoheterodontei</taxon>
        <taxon>Myida</taxon>
        <taxon>Dreissenoidea</taxon>
        <taxon>Dreissenidae</taxon>
        <taxon>Dreissena</taxon>
    </lineage>
</organism>
<protein>
    <submittedName>
        <fullName evidence="2">Uncharacterized protein</fullName>
    </submittedName>
</protein>
<reference evidence="2" key="2">
    <citation type="submission" date="2020-11" db="EMBL/GenBank/DDBJ databases">
        <authorList>
            <person name="McCartney M.A."/>
            <person name="Auch B."/>
            <person name="Kono T."/>
            <person name="Mallez S."/>
            <person name="Becker A."/>
            <person name="Gohl D.M."/>
            <person name="Silverstein K.A.T."/>
            <person name="Koren S."/>
            <person name="Bechman K.B."/>
            <person name="Herman A."/>
            <person name="Abrahante J.E."/>
            <person name="Garbe J."/>
        </authorList>
    </citation>
    <scope>NUCLEOTIDE SEQUENCE</scope>
    <source>
        <strain evidence="2">Duluth1</strain>
        <tissue evidence="2">Whole animal</tissue>
    </source>
</reference>
<evidence type="ECO:0000313" key="2">
    <source>
        <dbReference type="EMBL" id="KAH3736102.1"/>
    </source>
</evidence>